<proteinExistence type="predicted"/>
<accession>V2UNH7</accession>
<dbReference type="PATRIC" id="fig|1341683.3.peg.2029"/>
<dbReference type="Gene3D" id="3.90.930.1">
    <property type="match status" value="1"/>
</dbReference>
<evidence type="ECO:0000313" key="3">
    <source>
        <dbReference type="Proteomes" id="UP000018418"/>
    </source>
</evidence>
<sequence>MKKIILTALLACTLVTPAAASAKTSNSTLPTSSSIQKNLIIAYFSPIQFGNEYSAKALSTGYYRVLLDKNAQGQYLVQDFYTQTKTPQSAPFWLSKSEDLHSFDPNSVTGELKLYYATGEVYFTTQYNQQQQLIGPSQLLNRQGQLLSQETMSADGSTQSDYWYHPNVPALKVKFDSDGQILQAQGWDTEGKAIAANECFAEKTLEPKNQLDTCYLIMNLLNDRNQTLIEEP</sequence>
<name>V2UNH7_9GAMM</name>
<dbReference type="AlphaFoldDB" id="V2UNH7"/>
<dbReference type="HOGENOM" id="CLU_1192705_0_0_6"/>
<comment type="caution">
    <text evidence="2">The sequence shown here is derived from an EMBL/GenBank/DDBJ whole genome shotgun (WGS) entry which is preliminary data.</text>
</comment>
<dbReference type="EMBL" id="AYEU01000006">
    <property type="protein sequence ID" value="ESK51527.1"/>
    <property type="molecule type" value="Genomic_DNA"/>
</dbReference>
<evidence type="ECO:0000313" key="2">
    <source>
        <dbReference type="EMBL" id="ESK51527.1"/>
    </source>
</evidence>
<keyword evidence="1" id="KW-0732">Signal</keyword>
<organism evidence="2 3">
    <name type="scientific">Acinetobacter brisouii CIP 110357</name>
    <dbReference type="NCBI Taxonomy" id="1341683"/>
    <lineage>
        <taxon>Bacteria</taxon>
        <taxon>Pseudomonadati</taxon>
        <taxon>Pseudomonadota</taxon>
        <taxon>Gammaproteobacteria</taxon>
        <taxon>Moraxellales</taxon>
        <taxon>Moraxellaceae</taxon>
        <taxon>Acinetobacter</taxon>
    </lineage>
</organism>
<dbReference type="OrthoDB" id="7069252at2"/>
<dbReference type="RefSeq" id="WP_004901809.1">
    <property type="nucleotide sequence ID" value="NZ_BBTI01000015.1"/>
</dbReference>
<gene>
    <name evidence="2" type="ORF">P255_02042</name>
</gene>
<protein>
    <submittedName>
        <fullName evidence="2">Uncharacterized protein</fullName>
    </submittedName>
</protein>
<dbReference type="Proteomes" id="UP000018418">
    <property type="component" value="Unassembled WGS sequence"/>
</dbReference>
<dbReference type="STRING" id="396323.VH98_06510"/>
<feature type="signal peptide" evidence="1">
    <location>
        <begin position="1"/>
        <end position="22"/>
    </location>
</feature>
<reference evidence="2 3" key="1">
    <citation type="submission" date="2013-10" db="EMBL/GenBank/DDBJ databases">
        <title>The Genome Sequence of Acinetobacter brisouii CIP 110357.</title>
        <authorList>
            <consortium name="The Broad Institute Genomics Platform"/>
            <consortium name="The Broad Institute Genome Sequencing Center for Infectious Disease"/>
            <person name="Cerqueira G."/>
            <person name="Feldgarden M."/>
            <person name="Courvalin P."/>
            <person name="Grillot-Courvalin C."/>
            <person name="Clermont D."/>
            <person name="Rocha E."/>
            <person name="Yoon E.-J."/>
            <person name="Nemec A."/>
            <person name="Young S.K."/>
            <person name="Zeng Q."/>
            <person name="Gargeya S."/>
            <person name="Fitzgerald M."/>
            <person name="Abouelleil A."/>
            <person name="Alvarado L."/>
            <person name="Berlin A.M."/>
            <person name="Chapman S.B."/>
            <person name="Gainer-Dewar J."/>
            <person name="Goldberg J."/>
            <person name="Gnerre S."/>
            <person name="Griggs A."/>
            <person name="Gujja S."/>
            <person name="Hansen M."/>
            <person name="Howarth C."/>
            <person name="Imamovic A."/>
            <person name="Ireland A."/>
            <person name="Larimer J."/>
            <person name="McCowan C."/>
            <person name="Murphy C."/>
            <person name="Pearson M."/>
            <person name="Poon T.W."/>
            <person name="Priest M."/>
            <person name="Roberts A."/>
            <person name="Saif S."/>
            <person name="Shea T."/>
            <person name="Sykes S."/>
            <person name="Wortman J."/>
            <person name="Nusbaum C."/>
            <person name="Birren B."/>
        </authorList>
    </citation>
    <scope>NUCLEOTIDE SEQUENCE [LARGE SCALE GENOMIC DNA]</scope>
    <source>
        <strain evidence="2 3">CIP 110357</strain>
    </source>
</reference>
<feature type="chain" id="PRO_5004710938" evidence="1">
    <location>
        <begin position="23"/>
        <end position="232"/>
    </location>
</feature>
<evidence type="ECO:0000256" key="1">
    <source>
        <dbReference type="SAM" id="SignalP"/>
    </source>
</evidence>
<keyword evidence="3" id="KW-1185">Reference proteome</keyword>